<dbReference type="GO" id="GO:0003700">
    <property type="term" value="F:DNA-binding transcription factor activity"/>
    <property type="evidence" value="ECO:0007669"/>
    <property type="project" value="TreeGrafter"/>
</dbReference>
<protein>
    <submittedName>
        <fullName evidence="6">Transcriptional regulator</fullName>
    </submittedName>
</protein>
<dbReference type="GO" id="GO:0045892">
    <property type="term" value="P:negative regulation of DNA-templated transcription"/>
    <property type="evidence" value="ECO:0007669"/>
    <property type="project" value="TreeGrafter"/>
</dbReference>
<dbReference type="InterPro" id="IPR011991">
    <property type="entry name" value="ArsR-like_HTH"/>
</dbReference>
<feature type="domain" description="HTH iclR-type" evidence="4">
    <location>
        <begin position="1"/>
        <end position="63"/>
    </location>
</feature>
<dbReference type="STRING" id="1526658.BHK69_00440"/>
<dbReference type="AlphaFoldDB" id="A0A1D7TVM2"/>
<evidence type="ECO:0000259" key="4">
    <source>
        <dbReference type="PROSITE" id="PS51077"/>
    </source>
</evidence>
<accession>A0A1D7TVM2</accession>
<dbReference type="KEGG" id="bvv:BHK69_00440"/>
<evidence type="ECO:0000256" key="1">
    <source>
        <dbReference type="ARBA" id="ARBA00023015"/>
    </source>
</evidence>
<dbReference type="Gene3D" id="3.30.450.40">
    <property type="match status" value="1"/>
</dbReference>
<keyword evidence="7" id="KW-1185">Reference proteome</keyword>
<organism evidence="6 7">
    <name type="scientific">Bosea vaviloviae</name>
    <dbReference type="NCBI Taxonomy" id="1526658"/>
    <lineage>
        <taxon>Bacteria</taxon>
        <taxon>Pseudomonadati</taxon>
        <taxon>Pseudomonadota</taxon>
        <taxon>Alphaproteobacteria</taxon>
        <taxon>Hyphomicrobiales</taxon>
        <taxon>Boseaceae</taxon>
        <taxon>Bosea</taxon>
    </lineage>
</organism>
<dbReference type="SMART" id="SM00346">
    <property type="entry name" value="HTH_ICLR"/>
    <property type="match status" value="1"/>
</dbReference>
<evidence type="ECO:0000259" key="5">
    <source>
        <dbReference type="PROSITE" id="PS51078"/>
    </source>
</evidence>
<sequence>MSILLAAADVLRCFSSTRHDVTVTDLVALLDMPKSNASRLLRTMRDAGLLETVGDSKRYRPSVLLHQAGQVYRFSASLIDRADAVVARVSAEIGHTGYISVRQGTDIIGVTAHPGRHALRVVTAIGDRIAAFASSTGRALLARLPDDEIRRLYAGGFAPPSATAPQSFDELFARLAAERARGYAESEDEAVRGVGAISVAVGDPVSGDEVALCISFPAAMASAAERAAIIASLGQGAAAIAAITKDPRFIPLSSSIAE</sequence>
<dbReference type="PROSITE" id="PS51078">
    <property type="entry name" value="ICLR_ED"/>
    <property type="match status" value="1"/>
</dbReference>
<dbReference type="InterPro" id="IPR036388">
    <property type="entry name" value="WH-like_DNA-bd_sf"/>
</dbReference>
<name>A0A1D7TVM2_9HYPH</name>
<dbReference type="PANTHER" id="PTHR30136">
    <property type="entry name" value="HELIX-TURN-HELIX TRANSCRIPTIONAL REGULATOR, ICLR FAMILY"/>
    <property type="match status" value="1"/>
</dbReference>
<keyword evidence="2" id="KW-0238">DNA-binding</keyword>
<dbReference type="InterPro" id="IPR014757">
    <property type="entry name" value="Tscrpt_reg_IclR_C"/>
</dbReference>
<feature type="domain" description="IclR-ED" evidence="5">
    <location>
        <begin position="64"/>
        <end position="246"/>
    </location>
</feature>
<dbReference type="OrthoDB" id="9807558at2"/>
<dbReference type="GO" id="GO:0003677">
    <property type="term" value="F:DNA binding"/>
    <property type="evidence" value="ECO:0007669"/>
    <property type="project" value="UniProtKB-KW"/>
</dbReference>
<proteinExistence type="predicted"/>
<evidence type="ECO:0000256" key="3">
    <source>
        <dbReference type="ARBA" id="ARBA00023163"/>
    </source>
</evidence>
<dbReference type="InterPro" id="IPR050707">
    <property type="entry name" value="HTH_MetabolicPath_Reg"/>
</dbReference>
<dbReference type="InterPro" id="IPR036390">
    <property type="entry name" value="WH_DNA-bd_sf"/>
</dbReference>
<dbReference type="EMBL" id="CP017147">
    <property type="protein sequence ID" value="AOO79168.1"/>
    <property type="molecule type" value="Genomic_DNA"/>
</dbReference>
<evidence type="ECO:0000313" key="6">
    <source>
        <dbReference type="EMBL" id="AOO79168.1"/>
    </source>
</evidence>
<dbReference type="CDD" id="cd00090">
    <property type="entry name" value="HTH_ARSR"/>
    <property type="match status" value="1"/>
</dbReference>
<dbReference type="InterPro" id="IPR005471">
    <property type="entry name" value="Tscrpt_reg_IclR_N"/>
</dbReference>
<gene>
    <name evidence="6" type="ORF">BHK69_00440</name>
</gene>
<evidence type="ECO:0000256" key="2">
    <source>
        <dbReference type="ARBA" id="ARBA00023125"/>
    </source>
</evidence>
<keyword evidence="3" id="KW-0804">Transcription</keyword>
<dbReference type="Proteomes" id="UP000094969">
    <property type="component" value="Chromosome"/>
</dbReference>
<evidence type="ECO:0000313" key="7">
    <source>
        <dbReference type="Proteomes" id="UP000094969"/>
    </source>
</evidence>
<dbReference type="PANTHER" id="PTHR30136:SF35">
    <property type="entry name" value="HTH-TYPE TRANSCRIPTIONAL REGULATOR RV1719"/>
    <property type="match status" value="1"/>
</dbReference>
<dbReference type="Pfam" id="PF09339">
    <property type="entry name" value="HTH_IclR"/>
    <property type="match status" value="1"/>
</dbReference>
<dbReference type="InterPro" id="IPR029016">
    <property type="entry name" value="GAF-like_dom_sf"/>
</dbReference>
<keyword evidence="1" id="KW-0805">Transcription regulation</keyword>
<dbReference type="SUPFAM" id="SSF46785">
    <property type="entry name" value="Winged helix' DNA-binding domain"/>
    <property type="match status" value="1"/>
</dbReference>
<dbReference type="Gene3D" id="1.10.10.10">
    <property type="entry name" value="Winged helix-like DNA-binding domain superfamily/Winged helix DNA-binding domain"/>
    <property type="match status" value="1"/>
</dbReference>
<dbReference type="Pfam" id="PF01614">
    <property type="entry name" value="IclR_C"/>
    <property type="match status" value="1"/>
</dbReference>
<reference evidence="6 7" key="1">
    <citation type="journal article" date="2015" name="Antonie Van Leeuwenhoek">
        <title>Bosea vaviloviae sp. nov., a new species of slow-growing rhizobia isolated from nodules of the relict species Vavilovia formosa (Stev.) Fed.</title>
        <authorList>
            <person name="Safronova V.I."/>
            <person name="Kuznetsova I.G."/>
            <person name="Sazanova A.L."/>
            <person name="Kimeklis A.K."/>
            <person name="Belimov A.A."/>
            <person name="Andronov E.E."/>
            <person name="Pinaev A.G."/>
            <person name="Chizhevskaya E.P."/>
            <person name="Pukhaev A.R."/>
            <person name="Popov K.P."/>
            <person name="Willems A."/>
            <person name="Tikhonovich I.A."/>
        </authorList>
    </citation>
    <scope>NUCLEOTIDE SEQUENCE [LARGE SCALE GENOMIC DNA]</scope>
    <source>
        <strain evidence="6 7">Vaf18</strain>
    </source>
</reference>
<dbReference type="PROSITE" id="PS51077">
    <property type="entry name" value="HTH_ICLR"/>
    <property type="match status" value="1"/>
</dbReference>
<dbReference type="SUPFAM" id="SSF55781">
    <property type="entry name" value="GAF domain-like"/>
    <property type="match status" value="1"/>
</dbReference>